<accession>A0ACC1PLE7</accession>
<protein>
    <submittedName>
        <fullName evidence="1">Uncharacterized protein</fullName>
    </submittedName>
</protein>
<evidence type="ECO:0000313" key="1">
    <source>
        <dbReference type="EMBL" id="KAJ2995826.1"/>
    </source>
</evidence>
<dbReference type="Proteomes" id="UP001143856">
    <property type="component" value="Unassembled WGS sequence"/>
</dbReference>
<evidence type="ECO:0000313" key="2">
    <source>
        <dbReference type="Proteomes" id="UP001143856"/>
    </source>
</evidence>
<name>A0ACC1PLE7_9PEZI</name>
<sequence length="160" mass="18311">MAKPERVLRISGTYYRKAGISEKEFHDFLSYRHGVESAKIHEKYGILKYDMAFNTTSTRALATSMKLPYKINDHDLQIEYYFKDVSALIAISADEGFKALHVECEPYVDLATTTVTVSWVEVYLENGKLVNIDSEGRSMQPSFEELSDIKVSDDPVSKYY</sequence>
<proteinExistence type="predicted"/>
<comment type="caution">
    <text evidence="1">The sequence shown here is derived from an EMBL/GenBank/DDBJ whole genome shotgun (WGS) entry which is preliminary data.</text>
</comment>
<dbReference type="EMBL" id="JAPDGR010000119">
    <property type="protein sequence ID" value="KAJ2995826.1"/>
    <property type="molecule type" value="Genomic_DNA"/>
</dbReference>
<reference evidence="1" key="1">
    <citation type="submission" date="2022-10" db="EMBL/GenBank/DDBJ databases">
        <title>Genome Sequence of Xylaria curta.</title>
        <authorList>
            <person name="Buettner E."/>
        </authorList>
    </citation>
    <scope>NUCLEOTIDE SEQUENCE</scope>
    <source>
        <strain evidence="1">Babe10</strain>
    </source>
</reference>
<organism evidence="1 2">
    <name type="scientific">Xylaria curta</name>
    <dbReference type="NCBI Taxonomy" id="42375"/>
    <lineage>
        <taxon>Eukaryota</taxon>
        <taxon>Fungi</taxon>
        <taxon>Dikarya</taxon>
        <taxon>Ascomycota</taxon>
        <taxon>Pezizomycotina</taxon>
        <taxon>Sordariomycetes</taxon>
        <taxon>Xylariomycetidae</taxon>
        <taxon>Xylariales</taxon>
        <taxon>Xylariaceae</taxon>
        <taxon>Xylaria</taxon>
    </lineage>
</organism>
<keyword evidence="2" id="KW-1185">Reference proteome</keyword>
<gene>
    <name evidence="1" type="ORF">NUW58_g1156</name>
</gene>